<dbReference type="InterPro" id="IPR011051">
    <property type="entry name" value="RmlC_Cupin_sf"/>
</dbReference>
<dbReference type="OrthoDB" id="504210at2759"/>
<protein>
    <recommendedName>
        <fullName evidence="1">Cupin type-2 domain-containing protein</fullName>
    </recommendedName>
</protein>
<dbReference type="SUPFAM" id="SSF51182">
    <property type="entry name" value="RmlC-like cupins"/>
    <property type="match status" value="1"/>
</dbReference>
<dbReference type="AlphaFoldDB" id="A0A9W8JZC2"/>
<accession>A0A9W8JZC2</accession>
<comment type="caution">
    <text evidence="2">The sequence shown here is derived from an EMBL/GenBank/DDBJ whole genome shotgun (WGS) entry which is preliminary data.</text>
</comment>
<name>A0A9W8JZC2_9AGAR</name>
<evidence type="ECO:0000313" key="2">
    <source>
        <dbReference type="EMBL" id="KAJ3500442.1"/>
    </source>
</evidence>
<feature type="domain" description="Cupin type-2" evidence="1">
    <location>
        <begin position="44"/>
        <end position="92"/>
    </location>
</feature>
<dbReference type="InterPro" id="IPR013096">
    <property type="entry name" value="Cupin_2"/>
</dbReference>
<reference evidence="2" key="1">
    <citation type="submission" date="2022-07" db="EMBL/GenBank/DDBJ databases">
        <title>Genome Sequence of Agrocybe chaxingu.</title>
        <authorList>
            <person name="Buettner E."/>
        </authorList>
    </citation>
    <scope>NUCLEOTIDE SEQUENCE</scope>
    <source>
        <strain evidence="2">MP-N11</strain>
    </source>
</reference>
<dbReference type="Pfam" id="PF07883">
    <property type="entry name" value="Cupin_2"/>
    <property type="match status" value="1"/>
</dbReference>
<dbReference type="InterPro" id="IPR014710">
    <property type="entry name" value="RmlC-like_jellyroll"/>
</dbReference>
<evidence type="ECO:0000313" key="3">
    <source>
        <dbReference type="Proteomes" id="UP001148786"/>
    </source>
</evidence>
<dbReference type="Gene3D" id="2.60.120.10">
    <property type="entry name" value="Jelly Rolls"/>
    <property type="match status" value="1"/>
</dbReference>
<dbReference type="EMBL" id="JANKHO010001605">
    <property type="protein sequence ID" value="KAJ3500442.1"/>
    <property type="molecule type" value="Genomic_DNA"/>
</dbReference>
<sequence length="189" mass="21261">MTIDDLSPTVTAGMNTTMTFLRNEEFLVRFETPMDPTLDTAAFYVAPHWHPTHDEIFRVIKGRMQVTIGSTTLTYAPEDGEVCVPKGTVHSIQTFKGEHLIFEERTEPMDDIKEVFFRNLPPLDGGIPTNFSEAMQIALAAYHGDVRPVLPLHIFWLENLFIAIAGAFWRRCLAGGGSIPASRRQIEVK</sequence>
<dbReference type="Proteomes" id="UP001148786">
    <property type="component" value="Unassembled WGS sequence"/>
</dbReference>
<evidence type="ECO:0000259" key="1">
    <source>
        <dbReference type="Pfam" id="PF07883"/>
    </source>
</evidence>
<proteinExistence type="predicted"/>
<keyword evidence="3" id="KW-1185">Reference proteome</keyword>
<organism evidence="2 3">
    <name type="scientific">Agrocybe chaxingu</name>
    <dbReference type="NCBI Taxonomy" id="84603"/>
    <lineage>
        <taxon>Eukaryota</taxon>
        <taxon>Fungi</taxon>
        <taxon>Dikarya</taxon>
        <taxon>Basidiomycota</taxon>
        <taxon>Agaricomycotina</taxon>
        <taxon>Agaricomycetes</taxon>
        <taxon>Agaricomycetidae</taxon>
        <taxon>Agaricales</taxon>
        <taxon>Agaricineae</taxon>
        <taxon>Strophariaceae</taxon>
        <taxon>Agrocybe</taxon>
    </lineage>
</organism>
<gene>
    <name evidence="2" type="ORF">NLJ89_g9793</name>
</gene>